<dbReference type="EMBL" id="LRPX01000029">
    <property type="protein sequence ID" value="KXA15345.1"/>
    <property type="molecule type" value="Genomic_DNA"/>
</dbReference>
<reference evidence="7" key="1">
    <citation type="submission" date="2016-01" db="EMBL/GenBank/DDBJ databases">
        <authorList>
            <person name="Mitreva M."/>
            <person name="Pepin K.H."/>
            <person name="Mihindukulasuriya K.A."/>
            <person name="Fulton R."/>
            <person name="Fronick C."/>
            <person name="O'Laughlin M."/>
            <person name="Miner T."/>
            <person name="Herter B."/>
            <person name="Rosa B.A."/>
            <person name="Cordes M."/>
            <person name="Tomlinson C."/>
            <person name="Wollam A."/>
            <person name="Palsikar V.B."/>
            <person name="Mardis E.R."/>
            <person name="Wilson R.K."/>
        </authorList>
    </citation>
    <scope>NUCLEOTIDE SEQUENCE [LARGE SCALE GENOMIC DNA]</scope>
    <source>
        <strain evidence="7">CMW8396</strain>
    </source>
</reference>
<dbReference type="InterPro" id="IPR023995">
    <property type="entry name" value="HemZ"/>
</dbReference>
<sequence length="472" mass="55473">MDQKRKIGKDLRLNKRSIEEFMRVMLPEALEEELKIEEIPDGVKIQIAGKKVEFCYPDLGKAVDDQKQTMVKLALLKAYQKDYVWGGLMGVRPSKIVRRFLKEGFSYKEVLEHLEHFYLVKKEKAKILVDIVKKEESFLHRGASNLYVGIPFCPTKCSYCSFASYEISGGVGRYYKEFVNTLEKEIRFTGEQLRKQPQQIESVYFGGGTPSTLTEEDLERILKVFREEIDFSFVREFTFEAGREDSITLKKLEILKKYGVDRVSLNPQTFQEKTLARVHRKFNRRHFEEVYEDCKRLGFILNMDFILGLPEETTEDILDTLEQLKQFDVENITIHSLAFKRASKLAKGSQEREEIDRKKIEEKISSLMREKKLEPYYLYRQKNMLDWGENIGYAKIGMESIFNMEMIEENQNTIALGGGGISKVVVEEENGHDYIERFVNPKDPALYIREMEERQKQKFALFEKYRKEKNEV</sequence>
<dbReference type="InterPro" id="IPR034505">
    <property type="entry name" value="Coproporphyrinogen-III_oxidase"/>
</dbReference>
<protein>
    <submittedName>
        <fullName evidence="6">Coproporphyrinogen dehydrogenase HemZ</fullName>
    </submittedName>
</protein>
<dbReference type="Gene3D" id="3.20.20.70">
    <property type="entry name" value="Aldolase class I"/>
    <property type="match status" value="1"/>
</dbReference>
<dbReference type="PANTHER" id="PTHR13932:SF1">
    <property type="entry name" value="OXYGEN-INDEPENDENT COPROPORPHYRINOGEN-III OXIDASE-LIKE PROTEIN HEMZ"/>
    <property type="match status" value="1"/>
</dbReference>
<dbReference type="SUPFAM" id="SSF102114">
    <property type="entry name" value="Radical SAM enzymes"/>
    <property type="match status" value="1"/>
</dbReference>
<name>A0A133NGC8_9FUSO</name>
<keyword evidence="4" id="KW-0411">Iron-sulfur</keyword>
<dbReference type="NCBIfam" id="NF006064">
    <property type="entry name" value="PRK08207.2-2"/>
    <property type="match status" value="1"/>
</dbReference>
<dbReference type="Pfam" id="PF04055">
    <property type="entry name" value="Radical_SAM"/>
    <property type="match status" value="1"/>
</dbReference>
<keyword evidence="2" id="KW-0479">Metal-binding</keyword>
<dbReference type="InterPro" id="IPR006638">
    <property type="entry name" value="Elp3/MiaA/NifB-like_rSAM"/>
</dbReference>
<evidence type="ECO:0000259" key="5">
    <source>
        <dbReference type="PROSITE" id="PS51918"/>
    </source>
</evidence>
<dbReference type="AlphaFoldDB" id="A0A133NGC8"/>
<dbReference type="InterPro" id="IPR058240">
    <property type="entry name" value="rSAM_sf"/>
</dbReference>
<organism evidence="6 7">
    <name type="scientific">Fusobacterium equinum</name>
    <dbReference type="NCBI Taxonomy" id="134605"/>
    <lineage>
        <taxon>Bacteria</taxon>
        <taxon>Fusobacteriati</taxon>
        <taxon>Fusobacteriota</taxon>
        <taxon>Fusobacteriia</taxon>
        <taxon>Fusobacteriales</taxon>
        <taxon>Fusobacteriaceae</taxon>
        <taxon>Fusobacterium</taxon>
    </lineage>
</organism>
<evidence type="ECO:0000256" key="3">
    <source>
        <dbReference type="ARBA" id="ARBA00023004"/>
    </source>
</evidence>
<dbReference type="SFLD" id="SFLDG01065">
    <property type="entry name" value="anaerobic_coproporphyrinogen-I"/>
    <property type="match status" value="1"/>
</dbReference>
<dbReference type="SFLD" id="SFLDS00029">
    <property type="entry name" value="Radical_SAM"/>
    <property type="match status" value="1"/>
</dbReference>
<dbReference type="NCBIfam" id="TIGR03994">
    <property type="entry name" value="rSAM_HemZ"/>
    <property type="match status" value="1"/>
</dbReference>
<dbReference type="CDD" id="cd01335">
    <property type="entry name" value="Radical_SAM"/>
    <property type="match status" value="1"/>
</dbReference>
<dbReference type="Proteomes" id="UP000070617">
    <property type="component" value="Unassembled WGS sequence"/>
</dbReference>
<dbReference type="STRING" id="134605.HMPREF3206_00738"/>
<gene>
    <name evidence="6" type="ORF">HMPREF3206_00738</name>
</gene>
<feature type="domain" description="Radical SAM core" evidence="5">
    <location>
        <begin position="138"/>
        <end position="374"/>
    </location>
</feature>
<dbReference type="SFLD" id="SFLDG01082">
    <property type="entry name" value="B12-binding_domain_containing"/>
    <property type="match status" value="1"/>
</dbReference>
<dbReference type="GO" id="GO:0005737">
    <property type="term" value="C:cytoplasm"/>
    <property type="evidence" value="ECO:0007669"/>
    <property type="project" value="TreeGrafter"/>
</dbReference>
<comment type="caution">
    <text evidence="6">The sequence shown here is derived from an EMBL/GenBank/DDBJ whole genome shotgun (WGS) entry which is preliminary data.</text>
</comment>
<dbReference type="SFLD" id="SFLDF00310">
    <property type="entry name" value="oxygen-independent_coproporphy"/>
    <property type="match status" value="1"/>
</dbReference>
<dbReference type="PANTHER" id="PTHR13932">
    <property type="entry name" value="COPROPORPHYRINIGEN III OXIDASE"/>
    <property type="match status" value="1"/>
</dbReference>
<evidence type="ECO:0000313" key="7">
    <source>
        <dbReference type="Proteomes" id="UP000070617"/>
    </source>
</evidence>
<dbReference type="GO" id="GO:0003824">
    <property type="term" value="F:catalytic activity"/>
    <property type="evidence" value="ECO:0007669"/>
    <property type="project" value="InterPro"/>
</dbReference>
<evidence type="ECO:0000256" key="1">
    <source>
        <dbReference type="ARBA" id="ARBA00022691"/>
    </source>
</evidence>
<evidence type="ECO:0000256" key="2">
    <source>
        <dbReference type="ARBA" id="ARBA00022723"/>
    </source>
</evidence>
<keyword evidence="3" id="KW-0408">Iron</keyword>
<dbReference type="SMART" id="SM00729">
    <property type="entry name" value="Elp3"/>
    <property type="match status" value="1"/>
</dbReference>
<evidence type="ECO:0000256" key="4">
    <source>
        <dbReference type="ARBA" id="ARBA00023014"/>
    </source>
</evidence>
<proteinExistence type="predicted"/>
<dbReference type="InterPro" id="IPR007197">
    <property type="entry name" value="rSAM"/>
</dbReference>
<keyword evidence="7" id="KW-1185">Reference proteome</keyword>
<dbReference type="GO" id="GO:0006779">
    <property type="term" value="P:porphyrin-containing compound biosynthetic process"/>
    <property type="evidence" value="ECO:0007669"/>
    <property type="project" value="TreeGrafter"/>
</dbReference>
<dbReference type="GO" id="GO:0046872">
    <property type="term" value="F:metal ion binding"/>
    <property type="evidence" value="ECO:0007669"/>
    <property type="project" value="UniProtKB-KW"/>
</dbReference>
<dbReference type="InterPro" id="IPR013785">
    <property type="entry name" value="Aldolase_TIM"/>
</dbReference>
<keyword evidence="1" id="KW-0949">S-adenosyl-L-methionine</keyword>
<dbReference type="PROSITE" id="PS51918">
    <property type="entry name" value="RADICAL_SAM"/>
    <property type="match status" value="1"/>
</dbReference>
<accession>A0A133NGC8</accession>
<evidence type="ECO:0000313" key="6">
    <source>
        <dbReference type="EMBL" id="KXA15345.1"/>
    </source>
</evidence>
<dbReference type="GO" id="GO:0051539">
    <property type="term" value="F:4 iron, 4 sulfur cluster binding"/>
    <property type="evidence" value="ECO:0007669"/>
    <property type="project" value="TreeGrafter"/>
</dbReference>
<dbReference type="PATRIC" id="fig|134605.3.peg.739"/>